<dbReference type="Gene3D" id="1.10.750.20">
    <property type="entry name" value="SOCS box"/>
    <property type="match status" value="1"/>
</dbReference>
<dbReference type="InterPro" id="IPR036036">
    <property type="entry name" value="SOCS_box-like_dom_sf"/>
</dbReference>
<keyword evidence="2" id="KW-0734">Signal transduction inhibitor</keyword>
<dbReference type="GO" id="GO:0046426">
    <property type="term" value="P:negative regulation of receptor signaling pathway via JAK-STAT"/>
    <property type="evidence" value="ECO:0000318"/>
    <property type="project" value="GO_Central"/>
</dbReference>
<evidence type="ECO:0000256" key="1">
    <source>
        <dbReference type="ARBA" id="ARBA00022604"/>
    </source>
</evidence>
<dbReference type="Pfam" id="PF07525">
    <property type="entry name" value="SOCS_box"/>
    <property type="match status" value="1"/>
</dbReference>
<organism evidence="9 10">
    <name type="scientific">Strongylocentrotus purpuratus</name>
    <name type="common">Purple sea urchin</name>
    <dbReference type="NCBI Taxonomy" id="7668"/>
    <lineage>
        <taxon>Eukaryota</taxon>
        <taxon>Metazoa</taxon>
        <taxon>Echinodermata</taxon>
        <taxon>Eleutherozoa</taxon>
        <taxon>Echinozoa</taxon>
        <taxon>Echinoidea</taxon>
        <taxon>Euechinoidea</taxon>
        <taxon>Echinacea</taxon>
        <taxon>Camarodonta</taxon>
        <taxon>Echinidea</taxon>
        <taxon>Strongylocentrotidae</taxon>
        <taxon>Strongylocentrotus</taxon>
    </lineage>
</organism>
<dbReference type="AlphaFoldDB" id="A0A7M7GG93"/>
<reference evidence="9" key="2">
    <citation type="submission" date="2021-01" db="UniProtKB">
        <authorList>
            <consortium name="EnsemblMetazoa"/>
        </authorList>
    </citation>
    <scope>IDENTIFICATION</scope>
</reference>
<dbReference type="CDD" id="cd03587">
    <property type="entry name" value="SOCS"/>
    <property type="match status" value="1"/>
</dbReference>
<evidence type="ECO:0000259" key="8">
    <source>
        <dbReference type="PROSITE" id="PS50225"/>
    </source>
</evidence>
<evidence type="ECO:0000313" key="9">
    <source>
        <dbReference type="EnsemblMetazoa" id="XP_003725367"/>
    </source>
</evidence>
<dbReference type="GO" id="GO:0019221">
    <property type="term" value="P:cytokine-mediated signaling pathway"/>
    <property type="evidence" value="ECO:0000318"/>
    <property type="project" value="GO_Central"/>
</dbReference>
<dbReference type="Proteomes" id="UP000007110">
    <property type="component" value="Unassembled WGS sequence"/>
</dbReference>
<keyword evidence="10" id="KW-1185">Reference proteome</keyword>
<dbReference type="InterPro" id="IPR000980">
    <property type="entry name" value="SH2"/>
</dbReference>
<dbReference type="PANTHER" id="PTHR10155:SF16">
    <property type="entry name" value="SUPPRESSOR OF CYTOKINE SIGNALING 2"/>
    <property type="match status" value="1"/>
</dbReference>
<dbReference type="InParanoid" id="A0A7M7GG93"/>
<dbReference type="InterPro" id="IPR001496">
    <property type="entry name" value="SOCS_box"/>
</dbReference>
<feature type="domain" description="SOCS box" evidence="8">
    <location>
        <begin position="178"/>
        <end position="226"/>
    </location>
</feature>
<evidence type="ECO:0000256" key="2">
    <source>
        <dbReference type="ARBA" id="ARBA00022700"/>
    </source>
</evidence>
<feature type="compositionally biased region" description="Basic residues" evidence="6">
    <location>
        <begin position="1"/>
        <end position="16"/>
    </location>
</feature>
<proteinExistence type="predicted"/>
<dbReference type="PANTHER" id="PTHR10155">
    <property type="entry name" value="PHOSPHATIDYLINOSITOL 3-KINASE REGULATORY SUBUNIT"/>
    <property type="match status" value="1"/>
</dbReference>
<dbReference type="KEGG" id="spu:594503"/>
<dbReference type="OrthoDB" id="10063348at2759"/>
<accession>A0A7M7GG93</accession>
<dbReference type="GO" id="GO:0035556">
    <property type="term" value="P:intracellular signal transduction"/>
    <property type="evidence" value="ECO:0007669"/>
    <property type="project" value="InterPro"/>
</dbReference>
<feature type="domain" description="SH2" evidence="7">
    <location>
        <begin position="55"/>
        <end position="140"/>
    </location>
</feature>
<dbReference type="RefSeq" id="XP_003725367.1">
    <property type="nucleotide sequence ID" value="XM_003725319.3"/>
</dbReference>
<dbReference type="Pfam" id="PF00017">
    <property type="entry name" value="SH2"/>
    <property type="match status" value="1"/>
</dbReference>
<dbReference type="EnsemblMetazoa" id="XM_003725319">
    <property type="protein sequence ID" value="XP_003725367"/>
    <property type="gene ID" value="LOC594503"/>
</dbReference>
<evidence type="ECO:0000259" key="7">
    <source>
        <dbReference type="PROSITE" id="PS50001"/>
    </source>
</evidence>
<sequence>MPPHTMNHHQNCRTARRGMPAPAGQVQLPPAKPRTTQEDLERLINTLNSLQMSGWYHGAMTYREAKLKLKSCSNGTFLVRDSSDDRYLYTLSVKTPRGTTSVRIEYEDGLFMLDSEESLRRSVPSFDCVIKLLQYYMRMSREKNFVDANGNGSTIKPKTRSGQLVWLEPSGRKDTEAQIIKPLTSKVPSLQHLCRCTVNKTVEPRYVNDLCIPRTLKKYVQAYPFSL</sequence>
<dbReference type="SMART" id="SM00252">
    <property type="entry name" value="SH2"/>
    <property type="match status" value="1"/>
</dbReference>
<dbReference type="GO" id="GO:0005126">
    <property type="term" value="F:cytokine receptor binding"/>
    <property type="evidence" value="ECO:0000318"/>
    <property type="project" value="GO_Central"/>
</dbReference>
<evidence type="ECO:0000256" key="6">
    <source>
        <dbReference type="SAM" id="MobiDB-lite"/>
    </source>
</evidence>
<evidence type="ECO:0000256" key="5">
    <source>
        <dbReference type="PROSITE-ProRule" id="PRU00191"/>
    </source>
</evidence>
<dbReference type="CDD" id="cd09923">
    <property type="entry name" value="SH2_SOCS_family"/>
    <property type="match status" value="1"/>
</dbReference>
<dbReference type="InterPro" id="IPR036860">
    <property type="entry name" value="SH2_dom_sf"/>
</dbReference>
<dbReference type="GeneID" id="594503"/>
<dbReference type="SMART" id="SM00969">
    <property type="entry name" value="SOCS_box"/>
    <property type="match status" value="1"/>
</dbReference>
<dbReference type="SMART" id="SM00253">
    <property type="entry name" value="SOCS"/>
    <property type="match status" value="1"/>
</dbReference>
<reference evidence="10" key="1">
    <citation type="submission" date="2015-02" db="EMBL/GenBank/DDBJ databases">
        <title>Genome sequencing for Strongylocentrotus purpuratus.</title>
        <authorList>
            <person name="Murali S."/>
            <person name="Liu Y."/>
            <person name="Vee V."/>
            <person name="English A."/>
            <person name="Wang M."/>
            <person name="Skinner E."/>
            <person name="Han Y."/>
            <person name="Muzny D.M."/>
            <person name="Worley K.C."/>
            <person name="Gibbs R.A."/>
        </authorList>
    </citation>
    <scope>NUCLEOTIDE SEQUENCE</scope>
</reference>
<evidence type="ECO:0000256" key="3">
    <source>
        <dbReference type="ARBA" id="ARBA00022786"/>
    </source>
</evidence>
<protein>
    <recommendedName>
        <fullName evidence="11">Suppressor of cytokine signaling 2</fullName>
    </recommendedName>
</protein>
<dbReference type="PROSITE" id="PS50001">
    <property type="entry name" value="SH2"/>
    <property type="match status" value="1"/>
</dbReference>
<dbReference type="Gene3D" id="3.30.505.10">
    <property type="entry name" value="SH2 domain"/>
    <property type="match status" value="1"/>
</dbReference>
<dbReference type="OMA" id="RDSENCA"/>
<dbReference type="SUPFAM" id="SSF158235">
    <property type="entry name" value="SOCS box-like"/>
    <property type="match status" value="1"/>
</dbReference>
<keyword evidence="3" id="KW-0833">Ubl conjugation pathway</keyword>
<keyword evidence="1" id="KW-0341">Growth regulation</keyword>
<evidence type="ECO:0000256" key="4">
    <source>
        <dbReference type="ARBA" id="ARBA00022999"/>
    </source>
</evidence>
<dbReference type="SUPFAM" id="SSF55550">
    <property type="entry name" value="SH2 domain"/>
    <property type="match status" value="1"/>
</dbReference>
<evidence type="ECO:0000313" key="10">
    <source>
        <dbReference type="Proteomes" id="UP000007110"/>
    </source>
</evidence>
<name>A0A7M7GG93_STRPU</name>
<dbReference type="PROSITE" id="PS50225">
    <property type="entry name" value="SOCS"/>
    <property type="match status" value="1"/>
</dbReference>
<feature type="region of interest" description="Disordered" evidence="6">
    <location>
        <begin position="1"/>
        <end position="35"/>
    </location>
</feature>
<evidence type="ECO:0008006" key="11">
    <source>
        <dbReference type="Google" id="ProtNLM"/>
    </source>
</evidence>
<dbReference type="PRINTS" id="PR00401">
    <property type="entry name" value="SH2DOMAIN"/>
</dbReference>
<keyword evidence="4 5" id="KW-0727">SH2 domain</keyword>